<dbReference type="Proteomes" id="UP000279760">
    <property type="component" value="Chromosome 2"/>
</dbReference>
<dbReference type="EMBL" id="CP033578">
    <property type="protein sequence ID" value="AYV23363.1"/>
    <property type="molecule type" value="Genomic_DNA"/>
</dbReference>
<keyword evidence="5" id="KW-0143">Chaperone</keyword>
<dbReference type="PRINTS" id="PR00969">
    <property type="entry name" value="CHAPERONPILI"/>
</dbReference>
<feature type="domain" description="Pili assembly chaperone N-terminal" evidence="6">
    <location>
        <begin position="28"/>
        <end position="137"/>
    </location>
</feature>
<dbReference type="Gene3D" id="2.60.40.10">
    <property type="entry name" value="Immunoglobulins"/>
    <property type="match status" value="2"/>
</dbReference>
<dbReference type="PANTHER" id="PTHR30251:SF2">
    <property type="entry name" value="FIMBRIAL CHAPERONE YADV-RELATED"/>
    <property type="match status" value="1"/>
</dbReference>
<keyword evidence="4" id="KW-0574">Periplasm</keyword>
<reference evidence="8 9" key="1">
    <citation type="submission" date="2018-11" db="EMBL/GenBank/DDBJ databases">
        <title>Complete Genome Sequence of Vbrio mediterranei 117-T6: a Potential Pathogen Bacteria Isolated from the Conchocelis of Pyropia.</title>
        <authorList>
            <person name="Liu Q."/>
        </authorList>
    </citation>
    <scope>NUCLEOTIDE SEQUENCE [LARGE SCALE GENOMIC DNA]</scope>
    <source>
        <strain evidence="8 9">117-T6</strain>
    </source>
</reference>
<evidence type="ECO:0000256" key="2">
    <source>
        <dbReference type="ARBA" id="ARBA00007399"/>
    </source>
</evidence>
<protein>
    <submittedName>
        <fullName evidence="8">Molecular chaperone</fullName>
    </submittedName>
</protein>
<evidence type="ECO:0000313" key="8">
    <source>
        <dbReference type="EMBL" id="AYV23363.1"/>
    </source>
</evidence>
<evidence type="ECO:0000256" key="1">
    <source>
        <dbReference type="ARBA" id="ARBA00004418"/>
    </source>
</evidence>
<evidence type="ECO:0000313" key="9">
    <source>
        <dbReference type="Proteomes" id="UP000279760"/>
    </source>
</evidence>
<dbReference type="Pfam" id="PF00345">
    <property type="entry name" value="PapD_N"/>
    <property type="match status" value="1"/>
</dbReference>
<dbReference type="InterPro" id="IPR050643">
    <property type="entry name" value="Periplasmic_pilus_chap"/>
</dbReference>
<dbReference type="InterPro" id="IPR016147">
    <property type="entry name" value="Pili_assmbl_chaperone_N"/>
</dbReference>
<feature type="domain" description="Pili assembly chaperone C-terminal" evidence="7">
    <location>
        <begin position="165"/>
        <end position="228"/>
    </location>
</feature>
<dbReference type="PANTHER" id="PTHR30251">
    <property type="entry name" value="PILUS ASSEMBLY CHAPERONE"/>
    <property type="match status" value="1"/>
</dbReference>
<keyword evidence="3" id="KW-0732">Signal</keyword>
<dbReference type="GO" id="GO:0030288">
    <property type="term" value="C:outer membrane-bounded periplasmic space"/>
    <property type="evidence" value="ECO:0007669"/>
    <property type="project" value="InterPro"/>
</dbReference>
<dbReference type="RefSeq" id="WP_124941390.1">
    <property type="nucleotide sequence ID" value="NZ_CP033578.1"/>
</dbReference>
<comment type="subcellular location">
    <subcellularLocation>
        <location evidence="1">Periplasm</location>
    </subcellularLocation>
</comment>
<accession>A0A3G4VF28</accession>
<dbReference type="InterPro" id="IPR016148">
    <property type="entry name" value="Pili_assmbl_chaperone_C"/>
</dbReference>
<dbReference type="InterPro" id="IPR001829">
    <property type="entry name" value="Pili_assmbl_chaperone_bac"/>
</dbReference>
<gene>
    <name evidence="8" type="ORF">ECB94_18880</name>
</gene>
<sequence length="235" mass="26558">MLLRSLLVIVVSLFPIIEAHAGVRPINTREIITTTKEHQVDIINDSASEYLVQSWIEDSDGNTRDLPLVLTPPIFKLGANEQGFVRILPIENKLTKDRESIFFLSVQEIPKKAETDQNQLNIAVRTRIKVIVRPDQLDMTGLLDAAKQVSWNIIEEDGKKYLQSTNNTPYYLSLGHLKVINGSVSKILDDRFKMTPPFGQQKYAVPKGMDIKNMSLEYGIINDYGGLSEIQTVNF</sequence>
<evidence type="ECO:0000259" key="6">
    <source>
        <dbReference type="Pfam" id="PF00345"/>
    </source>
</evidence>
<evidence type="ECO:0000259" key="7">
    <source>
        <dbReference type="Pfam" id="PF02753"/>
    </source>
</evidence>
<dbReference type="Pfam" id="PF02753">
    <property type="entry name" value="PapD_C"/>
    <property type="match status" value="1"/>
</dbReference>
<dbReference type="SUPFAM" id="SSF49354">
    <property type="entry name" value="PapD-like"/>
    <property type="match status" value="1"/>
</dbReference>
<dbReference type="InterPro" id="IPR036316">
    <property type="entry name" value="Pili_assmbl_chap_C_dom_sf"/>
</dbReference>
<dbReference type="GO" id="GO:0071555">
    <property type="term" value="P:cell wall organization"/>
    <property type="evidence" value="ECO:0007669"/>
    <property type="project" value="InterPro"/>
</dbReference>
<proteinExistence type="inferred from homology"/>
<dbReference type="SUPFAM" id="SSF49584">
    <property type="entry name" value="Periplasmic chaperone C-domain"/>
    <property type="match status" value="1"/>
</dbReference>
<dbReference type="InterPro" id="IPR008962">
    <property type="entry name" value="PapD-like_sf"/>
</dbReference>
<evidence type="ECO:0000256" key="3">
    <source>
        <dbReference type="ARBA" id="ARBA00022729"/>
    </source>
</evidence>
<dbReference type="AlphaFoldDB" id="A0A3G4VF28"/>
<dbReference type="InterPro" id="IPR013783">
    <property type="entry name" value="Ig-like_fold"/>
</dbReference>
<evidence type="ECO:0000256" key="5">
    <source>
        <dbReference type="ARBA" id="ARBA00023186"/>
    </source>
</evidence>
<evidence type="ECO:0000256" key="4">
    <source>
        <dbReference type="ARBA" id="ARBA00022764"/>
    </source>
</evidence>
<comment type="similarity">
    <text evidence="2">Belongs to the periplasmic pilus chaperone family.</text>
</comment>
<name>A0A3G4VF28_9VIBR</name>
<organism evidence="8 9">
    <name type="scientific">Vibrio mediterranei</name>
    <dbReference type="NCBI Taxonomy" id="689"/>
    <lineage>
        <taxon>Bacteria</taxon>
        <taxon>Pseudomonadati</taxon>
        <taxon>Pseudomonadota</taxon>
        <taxon>Gammaproteobacteria</taxon>
        <taxon>Vibrionales</taxon>
        <taxon>Vibrionaceae</taxon>
        <taxon>Vibrio</taxon>
    </lineage>
</organism>